<evidence type="ECO:0000313" key="2">
    <source>
        <dbReference type="Proteomes" id="UP001163046"/>
    </source>
</evidence>
<keyword evidence="2" id="KW-1185">Reference proteome</keyword>
<reference evidence="1" key="1">
    <citation type="submission" date="2023-01" db="EMBL/GenBank/DDBJ databases">
        <title>Genome assembly of the deep-sea coral Lophelia pertusa.</title>
        <authorList>
            <person name="Herrera S."/>
            <person name="Cordes E."/>
        </authorList>
    </citation>
    <scope>NUCLEOTIDE SEQUENCE</scope>
    <source>
        <strain evidence="1">USNM1676648</strain>
        <tissue evidence="1">Polyp</tissue>
    </source>
</reference>
<organism evidence="1 2">
    <name type="scientific">Desmophyllum pertusum</name>
    <dbReference type="NCBI Taxonomy" id="174260"/>
    <lineage>
        <taxon>Eukaryota</taxon>
        <taxon>Metazoa</taxon>
        <taxon>Cnidaria</taxon>
        <taxon>Anthozoa</taxon>
        <taxon>Hexacorallia</taxon>
        <taxon>Scleractinia</taxon>
        <taxon>Caryophylliina</taxon>
        <taxon>Caryophylliidae</taxon>
        <taxon>Desmophyllum</taxon>
    </lineage>
</organism>
<accession>A0A9W9ZSW7</accession>
<dbReference type="OrthoDB" id="10050293at2759"/>
<sequence length="98" mass="10934">MEIRVVQSEIAVNMTLATQDIVRMGVKARDARYFKGRITAFHVYDAALTAKQINTMKNAGLVAPDPPFNVTVDSKSSRVVNISWMAGFDGMQHFWATQ</sequence>
<evidence type="ECO:0000313" key="1">
    <source>
        <dbReference type="EMBL" id="KAJ7386423.1"/>
    </source>
</evidence>
<comment type="caution">
    <text evidence="1">The sequence shown here is derived from an EMBL/GenBank/DDBJ whole genome shotgun (WGS) entry which is preliminary data.</text>
</comment>
<dbReference type="AlphaFoldDB" id="A0A9W9ZSW7"/>
<proteinExistence type="predicted"/>
<protein>
    <submittedName>
        <fullName evidence="1">Uncharacterized protein</fullName>
    </submittedName>
</protein>
<dbReference type="InterPro" id="IPR013320">
    <property type="entry name" value="ConA-like_dom_sf"/>
</dbReference>
<name>A0A9W9ZSW7_9CNID</name>
<dbReference type="SUPFAM" id="SSF49899">
    <property type="entry name" value="Concanavalin A-like lectins/glucanases"/>
    <property type="match status" value="1"/>
</dbReference>
<dbReference type="Proteomes" id="UP001163046">
    <property type="component" value="Unassembled WGS sequence"/>
</dbReference>
<gene>
    <name evidence="1" type="ORF">OS493_008547</name>
</gene>
<dbReference type="Gene3D" id="2.60.120.200">
    <property type="match status" value="1"/>
</dbReference>
<dbReference type="EMBL" id="MU825876">
    <property type="protein sequence ID" value="KAJ7386423.1"/>
    <property type="molecule type" value="Genomic_DNA"/>
</dbReference>